<dbReference type="OrthoDB" id="984814at2759"/>
<protein>
    <submittedName>
        <fullName evidence="2">Uncharacterized protein</fullName>
    </submittedName>
</protein>
<proteinExistence type="predicted"/>
<dbReference type="EMBL" id="JRKL02001510">
    <property type="protein sequence ID" value="KAF3963614.1"/>
    <property type="molecule type" value="Genomic_DNA"/>
</dbReference>
<gene>
    <name evidence="2" type="ORF">CMV_012009</name>
</gene>
<evidence type="ECO:0000256" key="1">
    <source>
        <dbReference type="SAM" id="MobiDB-lite"/>
    </source>
</evidence>
<reference evidence="2" key="1">
    <citation type="submission" date="2020-03" db="EMBL/GenBank/DDBJ databases">
        <title>Castanea mollissima Vanexum genome sequencing.</title>
        <authorList>
            <person name="Staton M."/>
        </authorList>
    </citation>
    <scope>NUCLEOTIDE SEQUENCE</scope>
    <source>
        <tissue evidence="2">Leaf</tissue>
    </source>
</reference>
<accession>A0A8J4VWH4</accession>
<evidence type="ECO:0000313" key="3">
    <source>
        <dbReference type="Proteomes" id="UP000737018"/>
    </source>
</evidence>
<dbReference type="Proteomes" id="UP000737018">
    <property type="component" value="Unassembled WGS sequence"/>
</dbReference>
<feature type="region of interest" description="Disordered" evidence="1">
    <location>
        <begin position="298"/>
        <end position="320"/>
    </location>
</feature>
<evidence type="ECO:0000313" key="2">
    <source>
        <dbReference type="EMBL" id="KAF3963614.1"/>
    </source>
</evidence>
<organism evidence="2 3">
    <name type="scientific">Castanea mollissima</name>
    <name type="common">Chinese chestnut</name>
    <dbReference type="NCBI Taxonomy" id="60419"/>
    <lineage>
        <taxon>Eukaryota</taxon>
        <taxon>Viridiplantae</taxon>
        <taxon>Streptophyta</taxon>
        <taxon>Embryophyta</taxon>
        <taxon>Tracheophyta</taxon>
        <taxon>Spermatophyta</taxon>
        <taxon>Magnoliopsida</taxon>
        <taxon>eudicotyledons</taxon>
        <taxon>Gunneridae</taxon>
        <taxon>Pentapetalae</taxon>
        <taxon>rosids</taxon>
        <taxon>fabids</taxon>
        <taxon>Fagales</taxon>
        <taxon>Fagaceae</taxon>
        <taxon>Castanea</taxon>
    </lineage>
</organism>
<comment type="caution">
    <text evidence="2">The sequence shown here is derived from an EMBL/GenBank/DDBJ whole genome shotgun (WGS) entry which is preliminary data.</text>
</comment>
<sequence length="320" mass="35886">MVLTISIVQCVPPNALSKQGSDEIRGIMLCSHKPTTVTLAANTFKRMRNLKFVIVHNVHIRKELKYLPNGLRLLQLPNYPFPLPSNFCPQKLVTLEMPGSCIRLETLFKQEFQFQNLKSINLHGWHLNLLERTRVEVKFECDFYYFGGDSHILRCGVHAKCICPLVQHLSTDALPPTSIPAFPICSISNIVTPSPHLLNSCLELSHSNSTETTYNDFDSPLEGSHDDGCDSSLSLCTFSIGRNYPPPQAQVTSHISLPKLRLDLPGLGIGSNSIEGFHWGSSPTAHNFVSDDDFNWYSPSNSDDDSDFNLYSPLKKRRKS</sequence>
<name>A0A8J4VWH4_9ROSI</name>
<keyword evidence="3" id="KW-1185">Reference proteome</keyword>
<dbReference type="AlphaFoldDB" id="A0A8J4VWH4"/>